<comment type="caution">
    <text evidence="3">The sequence shown here is derived from an EMBL/GenBank/DDBJ whole genome shotgun (WGS) entry which is preliminary data.</text>
</comment>
<evidence type="ECO:0000256" key="1">
    <source>
        <dbReference type="ARBA" id="ARBA00022857"/>
    </source>
</evidence>
<reference evidence="3 4" key="1">
    <citation type="submission" date="2021-06" db="EMBL/GenBank/DDBJ databases">
        <authorList>
            <person name="Criscuolo A."/>
        </authorList>
    </citation>
    <scope>NUCLEOTIDE SEQUENCE [LARGE SCALE GENOMIC DNA]</scope>
    <source>
        <strain evidence="4">CIP 111802</strain>
    </source>
</reference>
<dbReference type="Proteomes" id="UP000730618">
    <property type="component" value="Unassembled WGS sequence"/>
</dbReference>
<evidence type="ECO:0000313" key="3">
    <source>
        <dbReference type="EMBL" id="CAG7653011.1"/>
    </source>
</evidence>
<evidence type="ECO:0000313" key="4">
    <source>
        <dbReference type="Proteomes" id="UP000730618"/>
    </source>
</evidence>
<dbReference type="InterPro" id="IPR051164">
    <property type="entry name" value="NmrA-like_oxidored"/>
</dbReference>
<organism evidence="3 4">
    <name type="scientific">Paenibacillus allorhizosphaerae</name>
    <dbReference type="NCBI Taxonomy" id="2849866"/>
    <lineage>
        <taxon>Bacteria</taxon>
        <taxon>Bacillati</taxon>
        <taxon>Bacillota</taxon>
        <taxon>Bacilli</taxon>
        <taxon>Bacillales</taxon>
        <taxon>Paenibacillaceae</taxon>
        <taxon>Paenibacillus</taxon>
    </lineage>
</organism>
<proteinExistence type="predicted"/>
<dbReference type="PANTHER" id="PTHR42748">
    <property type="entry name" value="NITROGEN METABOLITE REPRESSION PROTEIN NMRA FAMILY MEMBER"/>
    <property type="match status" value="1"/>
</dbReference>
<dbReference type="InterPro" id="IPR008030">
    <property type="entry name" value="NmrA-like"/>
</dbReference>
<dbReference type="PANTHER" id="PTHR42748:SF7">
    <property type="entry name" value="NMRA LIKE REDOX SENSOR 1-RELATED"/>
    <property type="match status" value="1"/>
</dbReference>
<dbReference type="EMBL" id="CAJVCE010000019">
    <property type="protein sequence ID" value="CAG7653011.1"/>
    <property type="molecule type" value="Genomic_DNA"/>
</dbReference>
<keyword evidence="4" id="KW-1185">Reference proteome</keyword>
<dbReference type="RefSeq" id="WP_218101590.1">
    <property type="nucleotide sequence ID" value="NZ_CAJVCE010000019.1"/>
</dbReference>
<name>A0ABM8VPT9_9BACL</name>
<keyword evidence="1" id="KW-0521">NADP</keyword>
<evidence type="ECO:0000259" key="2">
    <source>
        <dbReference type="Pfam" id="PF05368"/>
    </source>
</evidence>
<dbReference type="CDD" id="cd05251">
    <property type="entry name" value="NmrA_like_SDR_a"/>
    <property type="match status" value="1"/>
</dbReference>
<gene>
    <name evidence="3" type="ORF">PAECIP111802_05375</name>
</gene>
<protein>
    <recommendedName>
        <fullName evidence="2">NmrA-like domain-containing protein</fullName>
    </recommendedName>
</protein>
<sequence length="295" mass="32357">MNMINKTILVLGATGQQGGSAAARLLADGWQVRAFVRNRSAKEAQALAQNGAELAVGDLDDRASLDAAMQGVYGVFSVQPNEWDLHFTAREIGWGTSVADAAQAAGVRHFVYSSMSGAEAQSAFREVAKWEIEKHIRAIGLPATVLRLPIFMENYVNFPHYGIRQGTYFEATKPDVPVHMIAVDDIGAFVALAFQHPGTFVGKTWELAGDAQTPPNIASAISRVSGHPVVYVQTPMETVREQNELLGRIYDWINDGGYVVDIASLREFHPGLMTFDTWLETNGKLKLEAMFSRQM</sequence>
<dbReference type="Pfam" id="PF05368">
    <property type="entry name" value="NmrA"/>
    <property type="match status" value="1"/>
</dbReference>
<accession>A0ABM8VPT9</accession>
<feature type="domain" description="NmrA-like" evidence="2">
    <location>
        <begin position="5"/>
        <end position="258"/>
    </location>
</feature>